<evidence type="ECO:0000313" key="3">
    <source>
        <dbReference type="Proteomes" id="UP001341840"/>
    </source>
</evidence>
<organism evidence="2 3">
    <name type="scientific">Stylosanthes scabra</name>
    <dbReference type="NCBI Taxonomy" id="79078"/>
    <lineage>
        <taxon>Eukaryota</taxon>
        <taxon>Viridiplantae</taxon>
        <taxon>Streptophyta</taxon>
        <taxon>Embryophyta</taxon>
        <taxon>Tracheophyta</taxon>
        <taxon>Spermatophyta</taxon>
        <taxon>Magnoliopsida</taxon>
        <taxon>eudicotyledons</taxon>
        <taxon>Gunneridae</taxon>
        <taxon>Pentapetalae</taxon>
        <taxon>rosids</taxon>
        <taxon>fabids</taxon>
        <taxon>Fabales</taxon>
        <taxon>Fabaceae</taxon>
        <taxon>Papilionoideae</taxon>
        <taxon>50 kb inversion clade</taxon>
        <taxon>dalbergioids sensu lato</taxon>
        <taxon>Dalbergieae</taxon>
        <taxon>Pterocarpus clade</taxon>
        <taxon>Stylosanthes</taxon>
    </lineage>
</organism>
<gene>
    <name evidence="2" type="ORF">PIB30_100713</name>
</gene>
<reference evidence="2 3" key="1">
    <citation type="journal article" date="2023" name="Plants (Basel)">
        <title>Bridging the Gap: Combining Genomics and Transcriptomics Approaches to Understand Stylosanthes scabra, an Orphan Legume from the Brazilian Caatinga.</title>
        <authorList>
            <person name="Ferreira-Neto J.R.C."/>
            <person name="da Silva M.D."/>
            <person name="Binneck E."/>
            <person name="de Melo N.F."/>
            <person name="da Silva R.H."/>
            <person name="de Melo A.L.T.M."/>
            <person name="Pandolfi V."/>
            <person name="Bustamante F.O."/>
            <person name="Brasileiro-Vidal A.C."/>
            <person name="Benko-Iseppon A.M."/>
        </authorList>
    </citation>
    <scope>NUCLEOTIDE SEQUENCE [LARGE SCALE GENOMIC DNA]</scope>
    <source>
        <tissue evidence="2">Leaves</tissue>
    </source>
</reference>
<feature type="compositionally biased region" description="Pro residues" evidence="1">
    <location>
        <begin position="1"/>
        <end position="12"/>
    </location>
</feature>
<evidence type="ECO:0000313" key="2">
    <source>
        <dbReference type="EMBL" id="MED6153318.1"/>
    </source>
</evidence>
<dbReference type="EMBL" id="JASCZI010093470">
    <property type="protein sequence ID" value="MED6153318.1"/>
    <property type="molecule type" value="Genomic_DNA"/>
</dbReference>
<keyword evidence="3" id="KW-1185">Reference proteome</keyword>
<dbReference type="Proteomes" id="UP001341840">
    <property type="component" value="Unassembled WGS sequence"/>
</dbReference>
<proteinExistence type="predicted"/>
<name>A0ABU6TZL1_9FABA</name>
<sequence>MPTNPLQPPPPSFSLSHSHSHTSHHHRQSELATHSYRRSAASHHVAIAAEESWRCSCEGRGRRLQARSPLSHRQWLRSFSPSLASFSNPRCRLEK</sequence>
<feature type="region of interest" description="Disordered" evidence="1">
    <location>
        <begin position="1"/>
        <end position="43"/>
    </location>
</feature>
<comment type="caution">
    <text evidence="2">The sequence shown here is derived from an EMBL/GenBank/DDBJ whole genome shotgun (WGS) entry which is preliminary data.</text>
</comment>
<accession>A0ABU6TZL1</accession>
<feature type="compositionally biased region" description="Basic residues" evidence="1">
    <location>
        <begin position="18"/>
        <end position="27"/>
    </location>
</feature>
<evidence type="ECO:0000256" key="1">
    <source>
        <dbReference type="SAM" id="MobiDB-lite"/>
    </source>
</evidence>
<feature type="non-terminal residue" evidence="2">
    <location>
        <position position="95"/>
    </location>
</feature>
<protein>
    <submittedName>
        <fullName evidence="2">Uncharacterized protein</fullName>
    </submittedName>
</protein>